<feature type="domain" description="FAM186A/B N-terminal" evidence="4">
    <location>
        <begin position="21"/>
        <end position="276"/>
    </location>
</feature>
<reference evidence="5 6" key="1">
    <citation type="submission" date="2021-05" db="EMBL/GenBank/DDBJ databases">
        <authorList>
            <person name="Zahm M."/>
            <person name="Klopp C."/>
            <person name="Cabau C."/>
            <person name="Kuhl H."/>
            <person name="Suciu R."/>
            <person name="Ciorpac M."/>
            <person name="Holostenco D."/>
            <person name="Gessner J."/>
            <person name="Wuertz S."/>
            <person name="Hohne C."/>
            <person name="Stock M."/>
            <person name="Gislard M."/>
            <person name="Lluch J."/>
            <person name="Milhes M."/>
            <person name="Lampietro C."/>
            <person name="Lopez Roques C."/>
            <person name="Donnadieu C."/>
            <person name="Du K."/>
            <person name="Schartl M."/>
            <person name="Guiguen Y."/>
        </authorList>
    </citation>
    <scope>NUCLEOTIDE SEQUENCE [LARGE SCALE GENOMIC DNA]</scope>
    <source>
        <strain evidence="5">Hh-F2</strain>
        <tissue evidence="5">Blood</tissue>
    </source>
</reference>
<dbReference type="InterPro" id="IPR049146">
    <property type="entry name" value="FAM186A_B_C"/>
</dbReference>
<name>A0ABR0Y2M7_HUSHU</name>
<dbReference type="Proteomes" id="UP001369086">
    <property type="component" value="Unassembled WGS sequence"/>
</dbReference>
<evidence type="ECO:0000313" key="5">
    <source>
        <dbReference type="EMBL" id="KAK6466854.1"/>
    </source>
</evidence>
<evidence type="ECO:0000259" key="3">
    <source>
        <dbReference type="Pfam" id="PF20865"/>
    </source>
</evidence>
<feature type="region of interest" description="Disordered" evidence="2">
    <location>
        <begin position="569"/>
        <end position="640"/>
    </location>
</feature>
<feature type="compositionally biased region" description="Basic and acidic residues" evidence="2">
    <location>
        <begin position="575"/>
        <end position="595"/>
    </location>
</feature>
<evidence type="ECO:0000313" key="6">
    <source>
        <dbReference type="Proteomes" id="UP001369086"/>
    </source>
</evidence>
<feature type="coiled-coil region" evidence="1">
    <location>
        <begin position="294"/>
        <end position="342"/>
    </location>
</feature>
<feature type="domain" description="FAM186A/B C-terminal" evidence="3">
    <location>
        <begin position="670"/>
        <end position="912"/>
    </location>
</feature>
<dbReference type="InterPro" id="IPR049144">
    <property type="entry name" value="FAM186A_B_N"/>
</dbReference>
<keyword evidence="6" id="KW-1185">Reference proteome</keyword>
<evidence type="ECO:0000256" key="1">
    <source>
        <dbReference type="SAM" id="Coils"/>
    </source>
</evidence>
<gene>
    <name evidence="5" type="ORF">HHUSO_G35678</name>
</gene>
<accession>A0ABR0Y2M7</accession>
<keyword evidence="1" id="KW-0175">Coiled coil</keyword>
<sequence>MLIEKEEDEDFGNVDPESGRIEIPHSVQLVFQTIQFTQLQRAQKDVSESLSAILKNVNMALHHMRVGRELEVETGLRIAPGSELEERKRRASLTQSIGHFMMSSYDREVDFIHLLRWMQETRNMLLEEEEREDQEMEEVTEDWVTLMEMKIGKSLDAFQECIVKISRLCALLFDGDPRRKTQDLDLPKGGVWRWWREAKLDAKMIVKIQELQPPSMEKLLKDESLGNKTSVELTNMVNDMKNILSCTKAQSIAFSHILKGIQNINAAFQQQSKDFREGKTSLGMLQVNDSQACSESLLEEVRRLREQKVMLEMQLVGLETRCSDALLENNKLQETVELIRREADMTSKPKLEIQTAPAVKKKRILQPEVREPDRWELRPVEVPGIEVEDLGPSVTQPEISPKKKLGKGGDVVAEVERLSRELLEDFQTNVIDLIQDSIEQDPVGKMWSTEVVNIYRSVEDTVRETLSKLLAKLHDAFANQIIQAPVPALELQHISKFGRNMSRRAPEILQEVSNLFPMLDQNLDDVSAKFAVLDSLDPTTIQATSELRSVQSMGKEQICKMKAAREGMIAMSNQERSKRPEVRKTREKTVKRYEAISEEQGEDEDRQASQGEQRQEERLSGRGREELKPKPKRAVKKKPKKLNEDILRYQTDMEVQQEHILRTKMARLPYGINVKLQRTNLEVLSQALLRGDISLQMHALGTDLITQLQNADETRLLYLFKKYIAFCCIRRVRCNLSSRLDSARKVEDGKTARDMYKFIEKVDDYQQTILQRWREKQDSVERRRKTCMAKMLYLFGQVRRDCSLHLFHPFPLVQQSPGGIQKQFVVCVQPQKRLTWCSSPGVQTHCIVPPACPRSTQGAPGPVFGVRETIHGQLQPSWRADIAAQSIRIAEKSPLNGAAKLPLPRIPKLFEMEVNTTRSKAMQLLQRRWGAGALAIYTGANAIAITSC</sequence>
<dbReference type="Pfam" id="PF20865">
    <property type="entry name" value="FAM186A-B_C"/>
    <property type="match status" value="1"/>
</dbReference>
<evidence type="ECO:0000256" key="2">
    <source>
        <dbReference type="SAM" id="MobiDB-lite"/>
    </source>
</evidence>
<protein>
    <submittedName>
        <fullName evidence="5">Protein FAM186A-like</fullName>
    </submittedName>
</protein>
<feature type="compositionally biased region" description="Basic and acidic residues" evidence="2">
    <location>
        <begin position="613"/>
        <end position="629"/>
    </location>
</feature>
<organism evidence="5 6">
    <name type="scientific">Huso huso</name>
    <name type="common">Beluga</name>
    <name type="synonym">Acipenser huso</name>
    <dbReference type="NCBI Taxonomy" id="61971"/>
    <lineage>
        <taxon>Eukaryota</taxon>
        <taxon>Metazoa</taxon>
        <taxon>Chordata</taxon>
        <taxon>Craniata</taxon>
        <taxon>Vertebrata</taxon>
        <taxon>Euteleostomi</taxon>
        <taxon>Actinopterygii</taxon>
        <taxon>Chondrostei</taxon>
        <taxon>Acipenseriformes</taxon>
        <taxon>Acipenseridae</taxon>
        <taxon>Huso</taxon>
    </lineage>
</organism>
<proteinExistence type="predicted"/>
<dbReference type="EMBL" id="JAHFZB010000052">
    <property type="protein sequence ID" value="KAK6466854.1"/>
    <property type="molecule type" value="Genomic_DNA"/>
</dbReference>
<feature type="compositionally biased region" description="Basic residues" evidence="2">
    <location>
        <begin position="630"/>
        <end position="640"/>
    </location>
</feature>
<evidence type="ECO:0000259" key="4">
    <source>
        <dbReference type="Pfam" id="PF20870"/>
    </source>
</evidence>
<dbReference type="Pfam" id="PF20870">
    <property type="entry name" value="FAM186A-B_N"/>
    <property type="match status" value="1"/>
</dbReference>
<comment type="caution">
    <text evidence="5">The sequence shown here is derived from an EMBL/GenBank/DDBJ whole genome shotgun (WGS) entry which is preliminary data.</text>
</comment>
<feature type="compositionally biased region" description="Acidic residues" evidence="2">
    <location>
        <begin position="596"/>
        <end position="605"/>
    </location>
</feature>